<proteinExistence type="predicted"/>
<organism evidence="1">
    <name type="scientific">Aegilops tauschii</name>
    <name type="common">Tausch's goatgrass</name>
    <name type="synonym">Aegilops squarrosa</name>
    <dbReference type="NCBI Taxonomy" id="37682"/>
    <lineage>
        <taxon>Eukaryota</taxon>
        <taxon>Viridiplantae</taxon>
        <taxon>Streptophyta</taxon>
        <taxon>Embryophyta</taxon>
        <taxon>Tracheophyta</taxon>
        <taxon>Spermatophyta</taxon>
        <taxon>Magnoliopsida</taxon>
        <taxon>Liliopsida</taxon>
        <taxon>Poales</taxon>
        <taxon>Poaceae</taxon>
        <taxon>BOP clade</taxon>
        <taxon>Pooideae</taxon>
        <taxon>Triticodae</taxon>
        <taxon>Triticeae</taxon>
        <taxon>Triticinae</taxon>
        <taxon>Aegilops</taxon>
    </lineage>
</organism>
<accession>M8CVA7</accession>
<reference evidence="1" key="1">
    <citation type="submission" date="2015-06" db="UniProtKB">
        <authorList>
            <consortium name="EnsemblPlants"/>
        </authorList>
    </citation>
    <scope>IDENTIFICATION</scope>
</reference>
<dbReference type="AlphaFoldDB" id="M8CVA7"/>
<protein>
    <submittedName>
        <fullName evidence="1">Uncharacterized protein</fullName>
    </submittedName>
</protein>
<name>M8CVA7_AEGTA</name>
<sequence length="63" mass="6341">MGEGGGGWSTGKGGEEAVQGLARDRGCLLQQFVEQVACVCRAERPGADALRGHGEGSAGIPEA</sequence>
<dbReference type="EnsemblPlants" id="EMT31587">
    <property type="protein sequence ID" value="EMT31587"/>
    <property type="gene ID" value="F775_43342"/>
</dbReference>
<evidence type="ECO:0000313" key="1">
    <source>
        <dbReference type="EnsemblPlants" id="EMT31587"/>
    </source>
</evidence>